<gene>
    <name evidence="1" type="ORF">FHX39_003148</name>
</gene>
<dbReference type="EC" id="1.4.1.1" evidence="1"/>
<sequence>MTLFLSREDLTGLLSTAEVVRAVEEIHLDLGLGTMTQGPPALLASGVGDAVLLPMAALSDRLGLAVVKLMCDIPENRERGLPPQRSTLLVSSTVTGECVAVLDGAVLTRQRTAAASAVATAHLARADSRTLGLVGAGALAVEHVRALTEVRAFERVVVWTRSEQTLVDFALACDELGLDLPLTRATSAYDVVAQSDVVCTLTPSRTPVVEGRWFRAGQHINAVGAPPRPTHREIDAEGIARSELFVDSASTSMAKSGEILLAIAEGALPPHPGLRELGAVVAGRDPGRVDPDAITLFNSVGIGAQDLAVAALAIDRARLTGVGTDLPMTAPQLQDAGQQPG</sequence>
<organism evidence="1 2">
    <name type="scientific">Microlunatus antarcticus</name>
    <dbReference type="NCBI Taxonomy" id="53388"/>
    <lineage>
        <taxon>Bacteria</taxon>
        <taxon>Bacillati</taxon>
        <taxon>Actinomycetota</taxon>
        <taxon>Actinomycetes</taxon>
        <taxon>Propionibacteriales</taxon>
        <taxon>Propionibacteriaceae</taxon>
        <taxon>Microlunatus</taxon>
    </lineage>
</organism>
<dbReference type="SUPFAM" id="SSF51735">
    <property type="entry name" value="NAD(P)-binding Rossmann-fold domains"/>
    <property type="match status" value="1"/>
</dbReference>
<keyword evidence="1" id="KW-0560">Oxidoreductase</keyword>
<accession>A0A7W5P837</accession>
<name>A0A7W5P837_9ACTN</name>
<dbReference type="PANTHER" id="PTHR13812">
    <property type="entry name" value="KETIMINE REDUCTASE MU-CRYSTALLIN"/>
    <property type="match status" value="1"/>
</dbReference>
<dbReference type="PIRSF" id="PIRSF001439">
    <property type="entry name" value="CryM"/>
    <property type="match status" value="1"/>
</dbReference>
<dbReference type="GO" id="GO:0008473">
    <property type="term" value="F:ornithine cyclodeaminase activity"/>
    <property type="evidence" value="ECO:0007669"/>
    <property type="project" value="UniProtKB-EC"/>
</dbReference>
<dbReference type="GO" id="GO:0005737">
    <property type="term" value="C:cytoplasm"/>
    <property type="evidence" value="ECO:0007669"/>
    <property type="project" value="TreeGrafter"/>
</dbReference>
<proteinExistence type="predicted"/>
<evidence type="ECO:0000313" key="2">
    <source>
        <dbReference type="Proteomes" id="UP000565572"/>
    </source>
</evidence>
<dbReference type="Gene3D" id="3.30.1780.10">
    <property type="entry name" value="ornithine cyclodeaminase, domain 1"/>
    <property type="match status" value="1"/>
</dbReference>
<keyword evidence="1" id="KW-0456">Lyase</keyword>
<dbReference type="EC" id="4.3.1.12" evidence="1"/>
<dbReference type="AlphaFoldDB" id="A0A7W5P837"/>
<protein>
    <submittedName>
        <fullName evidence="1">Ornithine cyclodeaminase/alanine dehydrogenase</fullName>
        <ecNumber evidence="1">1.4.1.1</ecNumber>
        <ecNumber evidence="1">4.3.1.12</ecNumber>
    </submittedName>
</protein>
<dbReference type="InterPro" id="IPR036291">
    <property type="entry name" value="NAD(P)-bd_dom_sf"/>
</dbReference>
<comment type="caution">
    <text evidence="1">The sequence shown here is derived from an EMBL/GenBank/DDBJ whole genome shotgun (WGS) entry which is preliminary data.</text>
</comment>
<dbReference type="InterPro" id="IPR023401">
    <property type="entry name" value="ODC_N"/>
</dbReference>
<dbReference type="RefSeq" id="WP_183339934.1">
    <property type="nucleotide sequence ID" value="NZ_JACHZG010000001.1"/>
</dbReference>
<evidence type="ECO:0000313" key="1">
    <source>
        <dbReference type="EMBL" id="MBB3328204.1"/>
    </source>
</evidence>
<dbReference type="EMBL" id="JACHZG010000001">
    <property type="protein sequence ID" value="MBB3328204.1"/>
    <property type="molecule type" value="Genomic_DNA"/>
</dbReference>
<dbReference type="GO" id="GO:0000286">
    <property type="term" value="F:alanine dehydrogenase activity"/>
    <property type="evidence" value="ECO:0007669"/>
    <property type="project" value="UniProtKB-EC"/>
</dbReference>
<dbReference type="InterPro" id="IPR003462">
    <property type="entry name" value="ODC_Mu_crystall"/>
</dbReference>
<dbReference type="Gene3D" id="3.40.50.720">
    <property type="entry name" value="NAD(P)-binding Rossmann-like Domain"/>
    <property type="match status" value="1"/>
</dbReference>
<reference evidence="1 2" key="1">
    <citation type="submission" date="2020-08" db="EMBL/GenBank/DDBJ databases">
        <title>Sequencing the genomes of 1000 actinobacteria strains.</title>
        <authorList>
            <person name="Klenk H.-P."/>
        </authorList>
    </citation>
    <scope>NUCLEOTIDE SEQUENCE [LARGE SCALE GENOMIC DNA]</scope>
    <source>
        <strain evidence="1 2">DSM 11053</strain>
    </source>
</reference>
<dbReference type="PANTHER" id="PTHR13812:SF19">
    <property type="entry name" value="KETIMINE REDUCTASE MU-CRYSTALLIN"/>
    <property type="match status" value="1"/>
</dbReference>
<dbReference type="Proteomes" id="UP000565572">
    <property type="component" value="Unassembled WGS sequence"/>
</dbReference>
<dbReference type="Pfam" id="PF02423">
    <property type="entry name" value="OCD_Mu_crystall"/>
    <property type="match status" value="1"/>
</dbReference>
<keyword evidence="2" id="KW-1185">Reference proteome</keyword>